<dbReference type="PROSITE" id="PS51891">
    <property type="entry name" value="CENP_V_GFA"/>
    <property type="match status" value="1"/>
</dbReference>
<dbReference type="PANTHER" id="PTHR33337:SF40">
    <property type="entry name" value="CENP-V_GFA DOMAIN-CONTAINING PROTEIN-RELATED"/>
    <property type="match status" value="1"/>
</dbReference>
<gene>
    <name evidence="6" type="ORF">ABIF29_003073</name>
</gene>
<comment type="caution">
    <text evidence="6">The sequence shown here is derived from an EMBL/GenBank/DDBJ whole genome shotgun (WGS) entry which is preliminary data.</text>
</comment>
<evidence type="ECO:0000256" key="4">
    <source>
        <dbReference type="ARBA" id="ARBA00023239"/>
    </source>
</evidence>
<dbReference type="InterPro" id="IPR011057">
    <property type="entry name" value="Mss4-like_sf"/>
</dbReference>
<comment type="similarity">
    <text evidence="1">Belongs to the Gfa family.</text>
</comment>
<evidence type="ECO:0000313" key="7">
    <source>
        <dbReference type="Proteomes" id="UP001565471"/>
    </source>
</evidence>
<dbReference type="InterPro" id="IPR006913">
    <property type="entry name" value="CENP-V/GFA"/>
</dbReference>
<proteinExistence type="inferred from homology"/>
<evidence type="ECO:0000313" key="6">
    <source>
        <dbReference type="EMBL" id="MEY9316274.1"/>
    </source>
</evidence>
<sequence>MNHTGHCLCGAVELRTTGAPEAMGYCHCTTCRTWASGPVVAFTIWKAEAVTITAGEEHVHTFEKTERSKRKFCRRCGSQLMIAIPTLDRVNVFATTLPTLVFKPSLHVNYAETVLPMRDGLPKLKDFPAEVGGSGESLPE</sequence>
<protein>
    <recommendedName>
        <fullName evidence="5">CENP-V/GFA domain-containing protein</fullName>
    </recommendedName>
</protein>
<dbReference type="Proteomes" id="UP001565471">
    <property type="component" value="Unassembled WGS sequence"/>
</dbReference>
<keyword evidence="3" id="KW-0862">Zinc</keyword>
<keyword evidence="7" id="KW-1185">Reference proteome</keyword>
<evidence type="ECO:0000256" key="2">
    <source>
        <dbReference type="ARBA" id="ARBA00022723"/>
    </source>
</evidence>
<dbReference type="PANTHER" id="PTHR33337">
    <property type="entry name" value="GFA DOMAIN-CONTAINING PROTEIN"/>
    <property type="match status" value="1"/>
</dbReference>
<dbReference type="SUPFAM" id="SSF51316">
    <property type="entry name" value="Mss4-like"/>
    <property type="match status" value="1"/>
</dbReference>
<dbReference type="Pfam" id="PF04828">
    <property type="entry name" value="GFA"/>
    <property type="match status" value="1"/>
</dbReference>
<feature type="domain" description="CENP-V/GFA" evidence="5">
    <location>
        <begin position="3"/>
        <end position="119"/>
    </location>
</feature>
<name>A0ABV4EYM2_BRAEL</name>
<keyword evidence="4" id="KW-0456">Lyase</keyword>
<reference evidence="6 7" key="1">
    <citation type="submission" date="2024-07" db="EMBL/GenBank/DDBJ databases">
        <title>Genomic Encyclopedia of Type Strains, Phase V (KMG-V): Genome sequencing to study the core and pangenomes of soil and plant-associated prokaryotes.</title>
        <authorList>
            <person name="Whitman W."/>
        </authorList>
    </citation>
    <scope>NUCLEOTIDE SEQUENCE [LARGE SCALE GENOMIC DNA]</scope>
    <source>
        <strain evidence="6 7">USDA 415</strain>
    </source>
</reference>
<dbReference type="EMBL" id="JBGBZA010000002">
    <property type="protein sequence ID" value="MEY9316274.1"/>
    <property type="molecule type" value="Genomic_DNA"/>
</dbReference>
<evidence type="ECO:0000256" key="1">
    <source>
        <dbReference type="ARBA" id="ARBA00005495"/>
    </source>
</evidence>
<dbReference type="Gene3D" id="3.90.1590.10">
    <property type="entry name" value="glutathione-dependent formaldehyde- activating enzyme (gfa)"/>
    <property type="match status" value="1"/>
</dbReference>
<evidence type="ECO:0000259" key="5">
    <source>
        <dbReference type="PROSITE" id="PS51891"/>
    </source>
</evidence>
<dbReference type="RefSeq" id="WP_016840325.1">
    <property type="nucleotide sequence ID" value="NZ_JALJZB010000001.1"/>
</dbReference>
<keyword evidence="2" id="KW-0479">Metal-binding</keyword>
<evidence type="ECO:0000256" key="3">
    <source>
        <dbReference type="ARBA" id="ARBA00022833"/>
    </source>
</evidence>
<accession>A0ABV4EYM2</accession>
<organism evidence="6 7">
    <name type="scientific">Bradyrhizobium elkanii</name>
    <dbReference type="NCBI Taxonomy" id="29448"/>
    <lineage>
        <taxon>Bacteria</taxon>
        <taxon>Pseudomonadati</taxon>
        <taxon>Pseudomonadota</taxon>
        <taxon>Alphaproteobacteria</taxon>
        <taxon>Hyphomicrobiales</taxon>
        <taxon>Nitrobacteraceae</taxon>
        <taxon>Bradyrhizobium</taxon>
    </lineage>
</organism>